<evidence type="ECO:0000256" key="1">
    <source>
        <dbReference type="ARBA" id="ARBA00004651"/>
    </source>
</evidence>
<keyword evidence="2" id="KW-1003">Cell membrane</keyword>
<accession>A0A412Y5I0</accession>
<evidence type="ECO:0000256" key="6">
    <source>
        <dbReference type="SAM" id="Phobius"/>
    </source>
</evidence>
<evidence type="ECO:0000256" key="2">
    <source>
        <dbReference type="ARBA" id="ARBA00022475"/>
    </source>
</evidence>
<protein>
    <recommendedName>
        <fullName evidence="9">Polysaccharide biosynthesis protein</fullName>
    </recommendedName>
</protein>
<dbReference type="Proteomes" id="UP000284366">
    <property type="component" value="Unassembled WGS sequence"/>
</dbReference>
<sequence length="517" mass="58186">MGSKVNKIFKNTVYLYGNTAFSMFVSLLSTRLILNALGKDDFGIFCIVGGAIALLGFINGGMAGATQRFINYAEGAGLKENKIKIFNASISIHLGISLISFVVLEIAFFLFFNGILNIPTDRIYAAKWIYQFSVLSTILTIQTTPYNALINAHEDLKYYSIVGFIFTFIKLIIAILIVYISTDKLILYGILTTISCLLNIIIVQTFCRFHYNECIFSPRKYFDKNIAKEMLSYASYAFLTTITSASSVYGGNIVVNNFFGTSINAAQGVASQISGQLMVFPNNLLMAINPIIGKSAGNKDYNSMIKYALTSSKLSFFILLFFAIPFILETNWIMSIWLKNIPEWAIIFCQLEVIRRLLDQLLVGLRNAINADGHIKYYSKIQSFLYILPLPITFILFSCGFQPVWLYISWILCLNIFASYNVIQQAHRYCHLNRKVFFTSLVSRCIIVAVIMAAVGSFPHFFIGPSLWRSILVGMLTSISFIISVWYLALTDIEKQIAVHAIQLIKSKIPFKNSTQS</sequence>
<gene>
    <name evidence="7" type="ORF">DWW09_11675</name>
</gene>
<feature type="transmembrane region" description="Helical" evidence="6">
    <location>
        <begin position="158"/>
        <end position="180"/>
    </location>
</feature>
<feature type="transmembrane region" description="Helical" evidence="6">
    <location>
        <begin position="467"/>
        <end position="490"/>
    </location>
</feature>
<feature type="transmembrane region" description="Helical" evidence="6">
    <location>
        <begin position="230"/>
        <end position="249"/>
    </location>
</feature>
<keyword evidence="3 6" id="KW-0812">Transmembrane</keyword>
<evidence type="ECO:0000313" key="8">
    <source>
        <dbReference type="Proteomes" id="UP000284366"/>
    </source>
</evidence>
<feature type="transmembrane region" description="Helical" evidence="6">
    <location>
        <begin position="435"/>
        <end position="455"/>
    </location>
</feature>
<feature type="transmembrane region" description="Helical" evidence="6">
    <location>
        <begin position="128"/>
        <end position="146"/>
    </location>
</feature>
<keyword evidence="4 6" id="KW-1133">Transmembrane helix</keyword>
<keyword evidence="5 6" id="KW-0472">Membrane</keyword>
<evidence type="ECO:0000256" key="3">
    <source>
        <dbReference type="ARBA" id="ARBA00022692"/>
    </source>
</evidence>
<reference evidence="7 8" key="1">
    <citation type="submission" date="2018-08" db="EMBL/GenBank/DDBJ databases">
        <title>A genome reference for cultivated species of the human gut microbiota.</title>
        <authorList>
            <person name="Zou Y."/>
            <person name="Xue W."/>
            <person name="Luo G."/>
        </authorList>
    </citation>
    <scope>NUCLEOTIDE SEQUENCE [LARGE SCALE GENOMIC DNA]</scope>
    <source>
        <strain evidence="7 8">AF14-27</strain>
    </source>
</reference>
<feature type="transmembrane region" description="Helical" evidence="6">
    <location>
        <begin position="314"/>
        <end position="338"/>
    </location>
</feature>
<feature type="transmembrane region" description="Helical" evidence="6">
    <location>
        <begin position="186"/>
        <end position="209"/>
    </location>
</feature>
<feature type="transmembrane region" description="Helical" evidence="6">
    <location>
        <begin position="377"/>
        <end position="398"/>
    </location>
</feature>
<organism evidence="7 8">
    <name type="scientific">Bacteroides clarus</name>
    <dbReference type="NCBI Taxonomy" id="626929"/>
    <lineage>
        <taxon>Bacteria</taxon>
        <taxon>Pseudomonadati</taxon>
        <taxon>Bacteroidota</taxon>
        <taxon>Bacteroidia</taxon>
        <taxon>Bacteroidales</taxon>
        <taxon>Bacteroidaceae</taxon>
        <taxon>Bacteroides</taxon>
    </lineage>
</organism>
<dbReference type="EMBL" id="QRZG01000019">
    <property type="protein sequence ID" value="RGV52608.1"/>
    <property type="molecule type" value="Genomic_DNA"/>
</dbReference>
<evidence type="ECO:0000313" key="7">
    <source>
        <dbReference type="EMBL" id="RGV52608.1"/>
    </source>
</evidence>
<evidence type="ECO:0000256" key="5">
    <source>
        <dbReference type="ARBA" id="ARBA00023136"/>
    </source>
</evidence>
<feature type="transmembrane region" description="Helical" evidence="6">
    <location>
        <begin position="404"/>
        <end position="423"/>
    </location>
</feature>
<feature type="transmembrane region" description="Helical" evidence="6">
    <location>
        <begin position="12"/>
        <end position="30"/>
    </location>
</feature>
<comment type="subcellular location">
    <subcellularLocation>
        <location evidence="1">Cell membrane</location>
        <topology evidence="1">Multi-pass membrane protein</topology>
    </subcellularLocation>
</comment>
<feature type="transmembrane region" description="Helical" evidence="6">
    <location>
        <begin position="85"/>
        <end position="116"/>
    </location>
</feature>
<evidence type="ECO:0000256" key="4">
    <source>
        <dbReference type="ARBA" id="ARBA00022989"/>
    </source>
</evidence>
<comment type="caution">
    <text evidence="7">The sequence shown here is derived from an EMBL/GenBank/DDBJ whole genome shotgun (WGS) entry which is preliminary data.</text>
</comment>
<dbReference type="PANTHER" id="PTHR30250:SF26">
    <property type="entry name" value="PSMA PROTEIN"/>
    <property type="match status" value="1"/>
</dbReference>
<feature type="transmembrane region" description="Helical" evidence="6">
    <location>
        <begin position="42"/>
        <end position="64"/>
    </location>
</feature>
<dbReference type="PANTHER" id="PTHR30250">
    <property type="entry name" value="PST FAMILY PREDICTED COLANIC ACID TRANSPORTER"/>
    <property type="match status" value="1"/>
</dbReference>
<dbReference type="RefSeq" id="WP_118047213.1">
    <property type="nucleotide sequence ID" value="NZ_JAQCUW010000038.1"/>
</dbReference>
<dbReference type="GO" id="GO:0005886">
    <property type="term" value="C:plasma membrane"/>
    <property type="evidence" value="ECO:0007669"/>
    <property type="project" value="UniProtKB-SubCell"/>
</dbReference>
<proteinExistence type="predicted"/>
<name>A0A412Y5I0_9BACE</name>
<dbReference type="InterPro" id="IPR050833">
    <property type="entry name" value="Poly_Biosynth_Transport"/>
</dbReference>
<dbReference type="AlphaFoldDB" id="A0A412Y5I0"/>
<evidence type="ECO:0008006" key="9">
    <source>
        <dbReference type="Google" id="ProtNLM"/>
    </source>
</evidence>